<dbReference type="RefSeq" id="WP_130597842.1">
    <property type="nucleotide sequence ID" value="NZ_CP036200.1"/>
</dbReference>
<accession>A0A411PEE6</accession>
<dbReference type="AlphaFoldDB" id="A0A411PEE6"/>
<dbReference type="KEGG" id="smai:EXU30_03505"/>
<dbReference type="Proteomes" id="UP000291106">
    <property type="component" value="Chromosome"/>
</dbReference>
<dbReference type="OrthoDB" id="6775258at2"/>
<organism evidence="1 2">
    <name type="scientific">Shewanella maritima</name>
    <dbReference type="NCBI Taxonomy" id="2520507"/>
    <lineage>
        <taxon>Bacteria</taxon>
        <taxon>Pseudomonadati</taxon>
        <taxon>Pseudomonadota</taxon>
        <taxon>Gammaproteobacteria</taxon>
        <taxon>Alteromonadales</taxon>
        <taxon>Shewanellaceae</taxon>
        <taxon>Shewanella</taxon>
    </lineage>
</organism>
<keyword evidence="2" id="KW-1185">Reference proteome</keyword>
<dbReference type="EMBL" id="CP036200">
    <property type="protein sequence ID" value="QBF81868.1"/>
    <property type="molecule type" value="Genomic_DNA"/>
</dbReference>
<reference evidence="1 2" key="1">
    <citation type="submission" date="2019-02" db="EMBL/GenBank/DDBJ databases">
        <title>Shewanella sp. D4-2 isolated from Dokdo Island.</title>
        <authorList>
            <person name="Baek K."/>
        </authorList>
    </citation>
    <scope>NUCLEOTIDE SEQUENCE [LARGE SCALE GENOMIC DNA]</scope>
    <source>
        <strain evidence="1 2">D4-2</strain>
    </source>
</reference>
<evidence type="ECO:0000313" key="2">
    <source>
        <dbReference type="Proteomes" id="UP000291106"/>
    </source>
</evidence>
<proteinExistence type="predicted"/>
<gene>
    <name evidence="1" type="ORF">EXU30_03505</name>
</gene>
<evidence type="ECO:0000313" key="1">
    <source>
        <dbReference type="EMBL" id="QBF81868.1"/>
    </source>
</evidence>
<sequence>MESGDFQAKLLKGLDWKKVLEADLYWIRVNFLNKDDAFKKRMVERWYKDFVFSTYDMVQEVDVDILFFRFLVRDDYKFFFEDVASQFSGKKAIIQDYKKQSERVNIDASKWLNEVSKFMPRLDLDCHLARACIAIKLAMYSFILRKVVNNKFKTIVLFADMQPVENLIAQYCKRLGVRTVTMQHGLYVEYENLDTINKINYEHVVSDYFLAWGNNTSKLVSKYNADVNIVNCGKPEIQMSGNSNPDDSEGYILAVLDQRIFDEQNLEMLKILFEYSSLHNVELRVKFHPSNNKKSYTDAFPELVEGGVVKKAKIVVGHTTSLIYEAMRLGSKVAKFYSPVPSIRLDASLEFDSLSKFEDIAASKSVVVHDGKEYIEYIGDESRQRYADFFHSKLICHS</sequence>
<protein>
    <submittedName>
        <fullName evidence="1">Uncharacterized protein</fullName>
    </submittedName>
</protein>
<name>A0A411PEE6_9GAMM</name>